<dbReference type="EMBL" id="JAVDWA010000001">
    <property type="protein sequence ID" value="MDR7071969.1"/>
    <property type="molecule type" value="Genomic_DNA"/>
</dbReference>
<dbReference type="PANTHER" id="PTHR42925">
    <property type="entry name" value="MULTIDRUG AND TOXIN EFFLUX PROTEIN MATE FAMILY"/>
    <property type="match status" value="1"/>
</dbReference>
<keyword evidence="5 7" id="KW-1133">Transmembrane helix</keyword>
<evidence type="ECO:0000256" key="4">
    <source>
        <dbReference type="ARBA" id="ARBA00022692"/>
    </source>
</evidence>
<keyword evidence="3" id="KW-1003">Cell membrane</keyword>
<evidence type="ECO:0000256" key="6">
    <source>
        <dbReference type="ARBA" id="ARBA00023136"/>
    </source>
</evidence>
<evidence type="ECO:0000313" key="9">
    <source>
        <dbReference type="Proteomes" id="UP001258181"/>
    </source>
</evidence>
<evidence type="ECO:0000256" key="7">
    <source>
        <dbReference type="SAM" id="Phobius"/>
    </source>
</evidence>
<feature type="transmembrane region" description="Helical" evidence="7">
    <location>
        <begin position="53"/>
        <end position="73"/>
    </location>
</feature>
<dbReference type="PIRSF" id="PIRSF006603">
    <property type="entry name" value="DinF"/>
    <property type="match status" value="1"/>
</dbReference>
<feature type="transmembrane region" description="Helical" evidence="7">
    <location>
        <begin position="318"/>
        <end position="335"/>
    </location>
</feature>
<comment type="caution">
    <text evidence="8">The sequence shown here is derived from an EMBL/GenBank/DDBJ whole genome shotgun (WGS) entry which is preliminary data.</text>
</comment>
<feature type="transmembrane region" description="Helical" evidence="7">
    <location>
        <begin position="248"/>
        <end position="268"/>
    </location>
</feature>
<sequence length="451" mass="49434">MKGNKAVKLSLFAITWPIFIDIMLHMLMGNADTLMLSQYSDHSVAAVGLTNQLLSIVIVMFGFVATGATVVIAQSLGAKLQKTAAEVAVVAILGNLIFGLIISGVLVIWGDVFLKWMNTPPELMDEATSYLMIVGGFAFIESVIMSAGAAIRSNGFTKDAMFVTIGMNILNVVGNYLFIFGAFGFPVLGVEGVAISTSFSRFLGLIVILFLLFKRSPFPLPFKQSFKLFPTHIKSVLKIGLPSAGEHLSYSGSQMIVTLFITMLGTTALTTKVYTFNIMMFIFLFAVAIGQGTQIIIGHLIGAKSYDKAYKTCLRSQTYAMIISFLMAGVASLFARPLLSIFTDNPEILHEGTKLLYLTLLLEPGRSFNLVIISSLRAAGDVKFPIMMGIISMWGVSVPLAYLLGIVFDLGLAGIWIAFAADEWLRGLFMLWRWKKRGWERKFLIKREATA</sequence>
<name>A0ABU1TXN5_9BACL</name>
<evidence type="ECO:0000256" key="1">
    <source>
        <dbReference type="ARBA" id="ARBA00004651"/>
    </source>
</evidence>
<dbReference type="NCBIfam" id="TIGR00797">
    <property type="entry name" value="matE"/>
    <property type="match status" value="1"/>
</dbReference>
<proteinExistence type="predicted"/>
<evidence type="ECO:0000256" key="3">
    <source>
        <dbReference type="ARBA" id="ARBA00022475"/>
    </source>
</evidence>
<feature type="transmembrane region" description="Helical" evidence="7">
    <location>
        <begin position="85"/>
        <end position="109"/>
    </location>
</feature>
<dbReference type="InterPro" id="IPR002528">
    <property type="entry name" value="MATE_fam"/>
</dbReference>
<feature type="transmembrane region" description="Helical" evidence="7">
    <location>
        <begin position="9"/>
        <end position="28"/>
    </location>
</feature>
<dbReference type="Pfam" id="PF01554">
    <property type="entry name" value="MatE"/>
    <property type="match status" value="2"/>
</dbReference>
<evidence type="ECO:0000256" key="5">
    <source>
        <dbReference type="ARBA" id="ARBA00022989"/>
    </source>
</evidence>
<comment type="subcellular location">
    <subcellularLocation>
        <location evidence="1">Cell membrane</location>
        <topology evidence="1">Multi-pass membrane protein</topology>
    </subcellularLocation>
</comment>
<dbReference type="RefSeq" id="WP_310257005.1">
    <property type="nucleotide sequence ID" value="NZ_JAVDWA010000001.1"/>
</dbReference>
<feature type="transmembrane region" description="Helical" evidence="7">
    <location>
        <begin position="274"/>
        <end position="297"/>
    </location>
</feature>
<dbReference type="InterPro" id="IPR048279">
    <property type="entry name" value="MdtK-like"/>
</dbReference>
<evidence type="ECO:0000313" key="8">
    <source>
        <dbReference type="EMBL" id="MDR7071969.1"/>
    </source>
</evidence>
<keyword evidence="2" id="KW-0813">Transport</keyword>
<evidence type="ECO:0000256" key="2">
    <source>
        <dbReference type="ARBA" id="ARBA00022448"/>
    </source>
</evidence>
<keyword evidence="6 7" id="KW-0472">Membrane</keyword>
<feature type="transmembrane region" description="Helical" evidence="7">
    <location>
        <begin position="162"/>
        <end position="187"/>
    </location>
</feature>
<keyword evidence="4 7" id="KW-0812">Transmembrane</keyword>
<dbReference type="Proteomes" id="UP001258181">
    <property type="component" value="Unassembled WGS sequence"/>
</dbReference>
<dbReference type="InterPro" id="IPR047135">
    <property type="entry name" value="YsiQ"/>
</dbReference>
<gene>
    <name evidence="8" type="ORF">J2X07_000944</name>
</gene>
<accession>A0ABU1TXN5</accession>
<keyword evidence="9" id="KW-1185">Reference proteome</keyword>
<organism evidence="8 9">
    <name type="scientific">Fictibacillus barbaricus</name>
    <dbReference type="NCBI Taxonomy" id="182136"/>
    <lineage>
        <taxon>Bacteria</taxon>
        <taxon>Bacillati</taxon>
        <taxon>Bacillota</taxon>
        <taxon>Bacilli</taxon>
        <taxon>Bacillales</taxon>
        <taxon>Fictibacillaceae</taxon>
        <taxon>Fictibacillus</taxon>
    </lineage>
</organism>
<protein>
    <submittedName>
        <fullName evidence="8">MATE family efflux protein</fullName>
    </submittedName>
</protein>
<dbReference type="PANTHER" id="PTHR42925:SF1">
    <property type="entry name" value="VIRULENCE FACTOR MVIN"/>
    <property type="match status" value="1"/>
</dbReference>
<feature type="transmembrane region" description="Helical" evidence="7">
    <location>
        <begin position="129"/>
        <end position="150"/>
    </location>
</feature>
<dbReference type="CDD" id="cd13134">
    <property type="entry name" value="MATE_like_8"/>
    <property type="match status" value="1"/>
</dbReference>
<reference evidence="8 9" key="1">
    <citation type="submission" date="2023-07" db="EMBL/GenBank/DDBJ databases">
        <title>Sorghum-associated microbial communities from plants grown in Nebraska, USA.</title>
        <authorList>
            <person name="Schachtman D."/>
        </authorList>
    </citation>
    <scope>NUCLEOTIDE SEQUENCE [LARGE SCALE GENOMIC DNA]</scope>
    <source>
        <strain evidence="8 9">BE211</strain>
    </source>
</reference>